<dbReference type="SUPFAM" id="SSF47113">
    <property type="entry name" value="Histone-fold"/>
    <property type="match status" value="1"/>
</dbReference>
<dbReference type="Pfam" id="PF16211">
    <property type="entry name" value="Histone_H2A_C"/>
    <property type="match status" value="1"/>
</dbReference>
<dbReference type="GO" id="GO:0046982">
    <property type="term" value="F:protein heterodimerization activity"/>
    <property type="evidence" value="ECO:0007669"/>
    <property type="project" value="InterPro"/>
</dbReference>
<name>A0A4S4M0A1_9AGAM</name>
<dbReference type="EMBL" id="SGPL01000173">
    <property type="protein sequence ID" value="THH16130.1"/>
    <property type="molecule type" value="Genomic_DNA"/>
</dbReference>
<dbReference type="InterPro" id="IPR036180">
    <property type="entry name" value="Gelsolin-like_dom_sf"/>
</dbReference>
<dbReference type="InterPro" id="IPR050550">
    <property type="entry name" value="SEC23_SEC24_subfamily"/>
</dbReference>
<evidence type="ECO:0000256" key="2">
    <source>
        <dbReference type="ARBA" id="ARBA00004286"/>
    </source>
</evidence>
<dbReference type="PANTHER" id="PTHR13803">
    <property type="entry name" value="SEC24-RELATED PROTEIN"/>
    <property type="match status" value="1"/>
</dbReference>
<feature type="region of interest" description="Disordered" evidence="14">
    <location>
        <begin position="492"/>
        <end position="521"/>
    </location>
</feature>
<dbReference type="PRINTS" id="PR00620">
    <property type="entry name" value="HISTONEH2A"/>
</dbReference>
<dbReference type="InterPro" id="IPR007125">
    <property type="entry name" value="H2A/H2B/H3"/>
</dbReference>
<evidence type="ECO:0000256" key="14">
    <source>
        <dbReference type="SAM" id="MobiDB-lite"/>
    </source>
</evidence>
<evidence type="ECO:0000313" key="16">
    <source>
        <dbReference type="EMBL" id="THH16130.1"/>
    </source>
</evidence>
<protein>
    <recommendedName>
        <fullName evidence="15">WW domain-containing protein</fullName>
    </recommendedName>
</protein>
<evidence type="ECO:0000256" key="3">
    <source>
        <dbReference type="ARBA" id="ARBA00004586"/>
    </source>
</evidence>
<dbReference type="InterPro" id="IPR036174">
    <property type="entry name" value="Znf_Sec23_Sec24_sf"/>
</dbReference>
<dbReference type="Pfam" id="PF04815">
    <property type="entry name" value="Sec23_helical"/>
    <property type="match status" value="1"/>
</dbReference>
<dbReference type="SMART" id="SM00414">
    <property type="entry name" value="H2A"/>
    <property type="match status" value="1"/>
</dbReference>
<dbReference type="OrthoDB" id="49016at2759"/>
<evidence type="ECO:0000256" key="5">
    <source>
        <dbReference type="ARBA" id="ARBA00022454"/>
    </source>
</evidence>
<dbReference type="SUPFAM" id="SSF81995">
    <property type="entry name" value="beta-sandwich domain of Sec23/24"/>
    <property type="match status" value="1"/>
</dbReference>
<organism evidence="16 17">
    <name type="scientific">Bondarzewia mesenterica</name>
    <dbReference type="NCBI Taxonomy" id="1095465"/>
    <lineage>
        <taxon>Eukaryota</taxon>
        <taxon>Fungi</taxon>
        <taxon>Dikarya</taxon>
        <taxon>Basidiomycota</taxon>
        <taxon>Agaricomycotina</taxon>
        <taxon>Agaricomycetes</taxon>
        <taxon>Russulales</taxon>
        <taxon>Bondarzewiaceae</taxon>
        <taxon>Bondarzewia</taxon>
    </lineage>
</organism>
<dbReference type="InterPro" id="IPR036175">
    <property type="entry name" value="Sec23/24_helical_dom_sf"/>
</dbReference>
<dbReference type="Pfam" id="PF00626">
    <property type="entry name" value="Gelsolin"/>
    <property type="match status" value="1"/>
</dbReference>
<dbReference type="InterPro" id="IPR002119">
    <property type="entry name" value="Histone_H2A"/>
</dbReference>
<dbReference type="GO" id="GO:0030527">
    <property type="term" value="F:structural constituent of chromatin"/>
    <property type="evidence" value="ECO:0007669"/>
    <property type="project" value="InterPro"/>
</dbReference>
<dbReference type="SUPFAM" id="SSF82919">
    <property type="entry name" value="Zn-finger domain of Sec23/24"/>
    <property type="match status" value="1"/>
</dbReference>
<dbReference type="SUPFAM" id="SSF51045">
    <property type="entry name" value="WW domain"/>
    <property type="match status" value="1"/>
</dbReference>
<keyword evidence="17" id="KW-1185">Reference proteome</keyword>
<dbReference type="Gene3D" id="3.40.50.410">
    <property type="entry name" value="von Willebrand factor, type A domain"/>
    <property type="match status" value="1"/>
</dbReference>
<dbReference type="InterPro" id="IPR001202">
    <property type="entry name" value="WW_dom"/>
</dbReference>
<dbReference type="SMART" id="SM00456">
    <property type="entry name" value="WW"/>
    <property type="match status" value="1"/>
</dbReference>
<evidence type="ECO:0000256" key="8">
    <source>
        <dbReference type="ARBA" id="ARBA00022892"/>
    </source>
</evidence>
<dbReference type="SUPFAM" id="SSF53300">
    <property type="entry name" value="vWA-like"/>
    <property type="match status" value="1"/>
</dbReference>
<dbReference type="CDD" id="cd01479">
    <property type="entry name" value="Sec24-like"/>
    <property type="match status" value="1"/>
</dbReference>
<reference evidence="16 17" key="1">
    <citation type="submission" date="2019-02" db="EMBL/GenBank/DDBJ databases">
        <title>Genome sequencing of the rare red list fungi Bondarzewia mesenterica.</title>
        <authorList>
            <person name="Buettner E."/>
            <person name="Kellner H."/>
        </authorList>
    </citation>
    <scope>NUCLEOTIDE SEQUENCE [LARGE SCALE GENOMIC DNA]</scope>
    <source>
        <strain evidence="16 17">DSM 108281</strain>
    </source>
</reference>
<dbReference type="Gene3D" id="3.40.20.10">
    <property type="entry name" value="Severin"/>
    <property type="match status" value="1"/>
</dbReference>
<keyword evidence="8" id="KW-0931">ER-Golgi transport</keyword>
<dbReference type="Gene3D" id="2.30.30.380">
    <property type="entry name" value="Zn-finger domain of Sec23/24"/>
    <property type="match status" value="1"/>
</dbReference>
<dbReference type="GO" id="GO:0000149">
    <property type="term" value="F:SNARE binding"/>
    <property type="evidence" value="ECO:0007669"/>
    <property type="project" value="TreeGrafter"/>
</dbReference>
<dbReference type="InterPro" id="IPR032454">
    <property type="entry name" value="Histone_H2A_C"/>
</dbReference>
<dbReference type="Pfam" id="PF08033">
    <property type="entry name" value="Sec23_BS"/>
    <property type="match status" value="1"/>
</dbReference>
<dbReference type="Gene3D" id="1.20.120.730">
    <property type="entry name" value="Sec23/Sec24 helical domain"/>
    <property type="match status" value="1"/>
</dbReference>
<feature type="compositionally biased region" description="Pro residues" evidence="14">
    <location>
        <begin position="355"/>
        <end position="366"/>
    </location>
</feature>
<evidence type="ECO:0000256" key="9">
    <source>
        <dbReference type="ARBA" id="ARBA00022990"/>
    </source>
</evidence>
<evidence type="ECO:0000256" key="1">
    <source>
        <dbReference type="ARBA" id="ARBA00004123"/>
    </source>
</evidence>
<comment type="similarity">
    <text evidence="4">Belongs to the histone H2A family.</text>
</comment>
<dbReference type="GO" id="GO:0008270">
    <property type="term" value="F:zinc ion binding"/>
    <property type="evidence" value="ECO:0007669"/>
    <property type="project" value="InterPro"/>
</dbReference>
<dbReference type="Pfam" id="PF00125">
    <property type="entry name" value="Histone"/>
    <property type="match status" value="1"/>
</dbReference>
<dbReference type="FunFam" id="1.10.20.10:FF:000008">
    <property type="entry name" value="Histone H2A"/>
    <property type="match status" value="1"/>
</dbReference>
<comment type="caution">
    <text evidence="16">The sequence shown here is derived from an EMBL/GenBank/DDBJ whole genome shotgun (WGS) entry which is preliminary data.</text>
</comment>
<dbReference type="GO" id="GO:0006886">
    <property type="term" value="P:intracellular protein transport"/>
    <property type="evidence" value="ECO:0007669"/>
    <property type="project" value="InterPro"/>
</dbReference>
<dbReference type="GO" id="GO:0030127">
    <property type="term" value="C:COPII vesicle coat"/>
    <property type="evidence" value="ECO:0007669"/>
    <property type="project" value="InterPro"/>
</dbReference>
<dbReference type="InterPro" id="IPR009072">
    <property type="entry name" value="Histone-fold"/>
</dbReference>
<dbReference type="SUPFAM" id="SSF81811">
    <property type="entry name" value="Helical domain of Sec23/24"/>
    <property type="match status" value="1"/>
</dbReference>
<dbReference type="Gene3D" id="2.60.40.1670">
    <property type="entry name" value="beta-sandwich domain of Sec23/24"/>
    <property type="match status" value="1"/>
</dbReference>
<sequence length="1214" mass="131895">MSGKGKCGPNLMPCASCSRSPGCIGKAGKSSTGGKAGAEGKSQSRSAKAGLQFPVGRVHRLLKRGNYAQRVGAGAPVYLAAVLEYLAAEILELAGNAARDNKKQRIVPRHLQLAIRNDEELNKLLGDVVISQGGVVPFINPELLPTRTKFVVFPVYSAFADHAPGLARRKVQARKSRAFCLCVTRLTFAGCTHVSAAYTVCSPNSSFVKTLGIARIPKRASHFADIEYSGSPPSHSGSPAFTIIPMCILHNFIYDSTLVYRLQVRCVSVHHQKGVSLFGTGTVDLPCDRHCVASAIYRQISQSLSSSSTFMADPAQQLPPGWAAEWDANNQRYMFIETSTGRAQWEPPSVGLPADSPPPSTSPPPTHHTKRRQYAPGQTQIYYGANDALAAPQYGNAPGGQQQPMGGQLFTPGLAAEQQFATQQQQAPAGTYYNQQPEPEYINAPGYGQQPAVGYGQPSAPAQVGVLAEQFAQMGLGGQKPFQIYTANLLTSPPDPRELSRPPPEIRLPPGASLSPSPTANAHFSYQRSTLNAIPNSASLLGKSKIPLGLILTPYRSLKEGEEPVPVVTDTFIDGGNRWRCCMCSMSNEVPQLFDWDQARNQPGDRWSRAELNHSVVEFVAPTDHSAVQTGMVATATRTILENLDRIPNEDSRTKVAIVAFDTSLYFFSMPPGTTESNMLVVSDIEDVFLPKPTDLLVNLTEARASLEELLGRLNDMFQENHVIGSALGPALQAGFKLMSPIGGKIVVLSSSLPSIGPGALKNREDPKILGTSKESSLLQAASPFYKTFAIECSRAQVSVDMFLFSSAYQDVATLACLPHYTSGQTYFYPAFNAARSEDAVKFAHEFGEVLAMPIMLEAVMRVRASRGLRMASFHGNFFVRSTDLLAMPAVPQDQSYAIEVQLEETLTAPFVVFQTAVLHTTCYGERRIRVVTLALPTTSNLSEVYASADQVAIATLLANKAVERSITHKLEDARDAVLAKLVEILQSYKTSMTSAGTGASAQLAISENMKMLPVLVLGLLKNVGVRQSAQIPPDLRAYAQALLTSLPSELLIPYIHPTFYSLHNMPPEAGTVGENGVILPPPLPLTSERLERHGLFLIEDGQTMFLWVGRDAVPQLIVDVFNLPSYEVLRGGKITLPILDNPFSQRINALVQKTREMRRGVYYPHLYVVKEDGEPPLRLWALSALIQDRADVLPSYQQFIGQLKDKVNGSGSY</sequence>
<evidence type="ECO:0000256" key="10">
    <source>
        <dbReference type="ARBA" id="ARBA00023125"/>
    </source>
</evidence>
<evidence type="ECO:0000256" key="13">
    <source>
        <dbReference type="ARBA" id="ARBA00023269"/>
    </source>
</evidence>
<dbReference type="GO" id="GO:0090110">
    <property type="term" value="P:COPII-coated vesicle cargo loading"/>
    <property type="evidence" value="ECO:0007669"/>
    <property type="project" value="TreeGrafter"/>
</dbReference>
<accession>A0A4S4M0A1</accession>
<dbReference type="InterPro" id="IPR036020">
    <property type="entry name" value="WW_dom_sf"/>
</dbReference>
<dbReference type="Gene3D" id="1.10.20.10">
    <property type="entry name" value="Histone, subunit A"/>
    <property type="match status" value="1"/>
</dbReference>
<dbReference type="GO" id="GO:0070971">
    <property type="term" value="C:endoplasmic reticulum exit site"/>
    <property type="evidence" value="ECO:0007669"/>
    <property type="project" value="TreeGrafter"/>
</dbReference>
<dbReference type="CDD" id="cd00201">
    <property type="entry name" value="WW"/>
    <property type="match status" value="1"/>
</dbReference>
<dbReference type="InterPro" id="IPR012990">
    <property type="entry name" value="Beta-sandwich_Sec23_24"/>
</dbReference>
<dbReference type="CDD" id="cd00074">
    <property type="entry name" value="HFD_H2A"/>
    <property type="match status" value="1"/>
</dbReference>
<keyword evidence="6" id="KW-0488">Methylation</keyword>
<feature type="region of interest" description="Disordered" evidence="14">
    <location>
        <begin position="28"/>
        <end position="49"/>
    </location>
</feature>
<feature type="domain" description="WW" evidence="15">
    <location>
        <begin position="316"/>
        <end position="350"/>
    </location>
</feature>
<keyword evidence="11" id="KW-0472">Membrane</keyword>
<dbReference type="GO" id="GO:0005789">
    <property type="term" value="C:endoplasmic reticulum membrane"/>
    <property type="evidence" value="ECO:0007669"/>
    <property type="project" value="UniProtKB-SubCell"/>
</dbReference>
<keyword evidence="5" id="KW-0158">Chromosome</keyword>
<keyword evidence="13" id="KW-0544">Nucleosome core</keyword>
<dbReference type="Proteomes" id="UP000310158">
    <property type="component" value="Unassembled WGS sequence"/>
</dbReference>
<evidence type="ECO:0000256" key="7">
    <source>
        <dbReference type="ARBA" id="ARBA00022824"/>
    </source>
</evidence>
<dbReference type="GO" id="GO:0005634">
    <property type="term" value="C:nucleus"/>
    <property type="evidence" value="ECO:0007669"/>
    <property type="project" value="UniProtKB-SubCell"/>
</dbReference>
<dbReference type="InterPro" id="IPR006900">
    <property type="entry name" value="Sec23/24_helical_dom"/>
</dbReference>
<keyword evidence="7" id="KW-0256">Endoplasmic reticulum</keyword>
<evidence type="ECO:0000259" key="15">
    <source>
        <dbReference type="PROSITE" id="PS50020"/>
    </source>
</evidence>
<evidence type="ECO:0000256" key="6">
    <source>
        <dbReference type="ARBA" id="ARBA00022481"/>
    </source>
</evidence>
<keyword evidence="9" id="KW-0007">Acetylation</keyword>
<dbReference type="PANTHER" id="PTHR13803:SF39">
    <property type="entry name" value="SECRETORY 24AB, ISOFORM A"/>
    <property type="match status" value="1"/>
</dbReference>
<dbReference type="InterPro" id="IPR032458">
    <property type="entry name" value="Histone_H2A_CS"/>
</dbReference>
<dbReference type="Pfam" id="PF04811">
    <property type="entry name" value="Sec23_trunk"/>
    <property type="match status" value="1"/>
</dbReference>
<keyword evidence="12" id="KW-0539">Nucleus</keyword>
<dbReference type="InterPro" id="IPR036465">
    <property type="entry name" value="vWFA_dom_sf"/>
</dbReference>
<dbReference type="InterPro" id="IPR007123">
    <property type="entry name" value="Gelsolin-like_dom"/>
</dbReference>
<dbReference type="PROSITE" id="PS00046">
    <property type="entry name" value="HISTONE_H2A"/>
    <property type="match status" value="1"/>
</dbReference>
<evidence type="ECO:0000256" key="4">
    <source>
        <dbReference type="ARBA" id="ARBA00010691"/>
    </source>
</evidence>
<dbReference type="InterPro" id="IPR029006">
    <property type="entry name" value="ADF-H/Gelsolin-like_dom_sf"/>
</dbReference>
<dbReference type="Gene3D" id="2.20.70.10">
    <property type="match status" value="1"/>
</dbReference>
<evidence type="ECO:0000256" key="12">
    <source>
        <dbReference type="ARBA" id="ARBA00023242"/>
    </source>
</evidence>
<dbReference type="InterPro" id="IPR041742">
    <property type="entry name" value="Sec24-like_trunk_dom"/>
</dbReference>
<evidence type="ECO:0000313" key="17">
    <source>
        <dbReference type="Proteomes" id="UP000310158"/>
    </source>
</evidence>
<gene>
    <name evidence="16" type="ORF">EW146_g4459</name>
</gene>
<dbReference type="InterPro" id="IPR006896">
    <property type="entry name" value="Sec23/24_trunk_dom"/>
</dbReference>
<dbReference type="SUPFAM" id="SSF82754">
    <property type="entry name" value="C-terminal, gelsolin-like domain of Sec23/24"/>
    <property type="match status" value="1"/>
</dbReference>
<feature type="region of interest" description="Disordered" evidence="14">
    <location>
        <begin position="344"/>
        <end position="373"/>
    </location>
</feature>
<evidence type="ECO:0000256" key="11">
    <source>
        <dbReference type="ARBA" id="ARBA00023136"/>
    </source>
</evidence>
<keyword evidence="8" id="KW-0813">Transport</keyword>
<comment type="subcellular location">
    <subcellularLocation>
        <location evidence="2">Chromosome</location>
    </subcellularLocation>
    <subcellularLocation>
        <location evidence="3">Endoplasmic reticulum membrane</location>
    </subcellularLocation>
    <subcellularLocation>
        <location evidence="1">Nucleus</location>
    </subcellularLocation>
</comment>
<dbReference type="AlphaFoldDB" id="A0A4S4M0A1"/>
<dbReference type="GO" id="GO:0000786">
    <property type="term" value="C:nucleosome"/>
    <property type="evidence" value="ECO:0007669"/>
    <property type="project" value="UniProtKB-KW"/>
</dbReference>
<proteinExistence type="inferred from homology"/>
<dbReference type="PROSITE" id="PS50020">
    <property type="entry name" value="WW_DOMAIN_2"/>
    <property type="match status" value="1"/>
</dbReference>
<keyword evidence="10" id="KW-0238">DNA-binding</keyword>
<dbReference type="GO" id="GO:0003677">
    <property type="term" value="F:DNA binding"/>
    <property type="evidence" value="ECO:0007669"/>
    <property type="project" value="UniProtKB-KW"/>
</dbReference>